<dbReference type="InterPro" id="IPR052901">
    <property type="entry name" value="Bact_TGase-like"/>
</dbReference>
<dbReference type="Gene3D" id="3.10.620.30">
    <property type="match status" value="1"/>
</dbReference>
<accession>A0A1S8CVI0</accession>
<feature type="transmembrane region" description="Helical" evidence="1">
    <location>
        <begin position="111"/>
        <end position="127"/>
    </location>
</feature>
<evidence type="ECO:0000259" key="2">
    <source>
        <dbReference type="SMART" id="SM00460"/>
    </source>
</evidence>
<feature type="transmembrane region" description="Helical" evidence="1">
    <location>
        <begin position="88"/>
        <end position="104"/>
    </location>
</feature>
<proteinExistence type="predicted"/>
<dbReference type="InterPro" id="IPR002931">
    <property type="entry name" value="Transglutaminase-like"/>
</dbReference>
<evidence type="ECO:0000256" key="1">
    <source>
        <dbReference type="SAM" id="Phobius"/>
    </source>
</evidence>
<dbReference type="InterPro" id="IPR038765">
    <property type="entry name" value="Papain-like_cys_pep_sf"/>
</dbReference>
<feature type="transmembrane region" description="Helical" evidence="1">
    <location>
        <begin position="589"/>
        <end position="613"/>
    </location>
</feature>
<dbReference type="RefSeq" id="WP_076878119.1">
    <property type="nucleotide sequence ID" value="NZ_MLCN01000022.1"/>
</dbReference>
<feature type="domain" description="Transglutaminase-like" evidence="2">
    <location>
        <begin position="441"/>
        <end position="512"/>
    </location>
</feature>
<dbReference type="EMBL" id="MLCN01000022">
    <property type="protein sequence ID" value="ONG39755.1"/>
    <property type="molecule type" value="Genomic_DNA"/>
</dbReference>
<dbReference type="SMART" id="SM00460">
    <property type="entry name" value="TGc"/>
    <property type="match status" value="1"/>
</dbReference>
<evidence type="ECO:0000313" key="4">
    <source>
        <dbReference type="Proteomes" id="UP000192132"/>
    </source>
</evidence>
<dbReference type="Pfam" id="PF11992">
    <property type="entry name" value="TgpA_N"/>
    <property type="match status" value="1"/>
</dbReference>
<dbReference type="Proteomes" id="UP000192132">
    <property type="component" value="Unassembled WGS sequence"/>
</dbReference>
<dbReference type="SUPFAM" id="SSF54001">
    <property type="entry name" value="Cysteine proteinases"/>
    <property type="match status" value="1"/>
</dbReference>
<feature type="transmembrane region" description="Helical" evidence="1">
    <location>
        <begin position="65"/>
        <end position="82"/>
    </location>
</feature>
<keyword evidence="1" id="KW-0472">Membrane</keyword>
<dbReference type="AlphaFoldDB" id="A0A1S8CVI0"/>
<keyword evidence="4" id="KW-1185">Reference proteome</keyword>
<dbReference type="OrthoDB" id="9804872at2"/>
<feature type="transmembrane region" description="Helical" evidence="1">
    <location>
        <begin position="185"/>
        <end position="203"/>
    </location>
</feature>
<keyword evidence="1" id="KW-0812">Transmembrane</keyword>
<name>A0A1S8CVI0_9GAMM</name>
<evidence type="ECO:0000313" key="3">
    <source>
        <dbReference type="EMBL" id="ONG39755.1"/>
    </source>
</evidence>
<protein>
    <recommendedName>
        <fullName evidence="2">Transglutaminase-like domain-containing protein</fullName>
    </recommendedName>
</protein>
<reference evidence="3 4" key="1">
    <citation type="submission" date="2016-10" db="EMBL/GenBank/DDBJ databases">
        <title>Draft Genome sequence of Alkanindiges sp. strain H1.</title>
        <authorList>
            <person name="Subhash Y."/>
            <person name="Lee S."/>
        </authorList>
    </citation>
    <scope>NUCLEOTIDE SEQUENCE [LARGE SCALE GENOMIC DNA]</scope>
    <source>
        <strain evidence="3 4">H1</strain>
    </source>
</reference>
<dbReference type="InterPro" id="IPR021878">
    <property type="entry name" value="TgpA_N"/>
</dbReference>
<dbReference type="STRING" id="1907941.BKE30_08135"/>
<sequence length="703" mass="81205">MSTLIPPQPIRYKQFVSIIAAQFIIFFPHVFHLPVLFSVLTFITLAGLWLMARRQKVFHPQPPKYYQYIIVAAGLAIILVTYRTIIGVDAGVAFLALCLLGKLLELKQRRDSYIALTLSLFVVASLFLFEQSIFNALMAVLAILAVFYALLQQNINPDLLYHHSAQLKTNIPEAINPSAGLWKPLLRLFLQAIPLLIVLFIFFPRLPPLWSVPVNQSQGKTGMSDQMSPGNIASLSQSTELAFRVLDTQNNLNRNLPARSELYWRGLALSQFDGVTWSQLKDYRADNPVWSGMQYQPEWFRQAYAGKLNRGFEYQVLLEPTQQQWLFALDVPYSNTRGIGLTREYNLKSAREVYRRFSYEAVQVKNLQRDTQLPDWLAQVNLRLPSNSNPRSRQLAQQVFNQMGRNPERYADYWLNWIRRENFVYTLEPPVLSGQRIDQFLFESRRGFCEHYSSAYTFLMRAAGIPARVVVGYQGGQLSPDQQSWEVRQLDAHAWVEIWLAGRGWVRVDPTAAVAPERVEKGMNNFMQENQQVFGEGVMSQLRSSQFRFLGQARIWADYASYLWQRDVVGFDQSQQQGLLQRLFGIKSMYVQVAWMVGIFVSLLAIIVGVMWWRRRKVWHPVDAPLQRLSRKLAKENLGRGEAEGMVNWLQRLSAYPTYQKPAQELIQLYQKARYAPITDEATQAKVILQMKKLVSSWPNRKE</sequence>
<dbReference type="Pfam" id="PF01841">
    <property type="entry name" value="Transglut_core"/>
    <property type="match status" value="1"/>
</dbReference>
<dbReference type="PANTHER" id="PTHR42736">
    <property type="entry name" value="PROTEIN-GLUTAMINE GAMMA-GLUTAMYLTRANSFERASE"/>
    <property type="match status" value="1"/>
</dbReference>
<feature type="transmembrane region" description="Helical" evidence="1">
    <location>
        <begin position="133"/>
        <end position="151"/>
    </location>
</feature>
<feature type="transmembrane region" description="Helical" evidence="1">
    <location>
        <begin position="35"/>
        <end position="53"/>
    </location>
</feature>
<comment type="caution">
    <text evidence="3">The sequence shown here is derived from an EMBL/GenBank/DDBJ whole genome shotgun (WGS) entry which is preliminary data.</text>
</comment>
<gene>
    <name evidence="3" type="ORF">BKE30_08135</name>
</gene>
<dbReference type="PANTHER" id="PTHR42736:SF1">
    <property type="entry name" value="PROTEIN-GLUTAMINE GAMMA-GLUTAMYLTRANSFERASE"/>
    <property type="match status" value="1"/>
</dbReference>
<keyword evidence="1" id="KW-1133">Transmembrane helix</keyword>
<organism evidence="3 4">
    <name type="scientific">Alkanindiges hydrocarboniclasticus</name>
    <dbReference type="NCBI Taxonomy" id="1907941"/>
    <lineage>
        <taxon>Bacteria</taxon>
        <taxon>Pseudomonadati</taxon>
        <taxon>Pseudomonadota</taxon>
        <taxon>Gammaproteobacteria</taxon>
        <taxon>Moraxellales</taxon>
        <taxon>Moraxellaceae</taxon>
        <taxon>Alkanindiges</taxon>
    </lineage>
</organism>